<accession>A0A8C8TVS9</accession>
<reference evidence="1" key="3">
    <citation type="submission" date="2025-09" db="UniProtKB">
        <authorList>
            <consortium name="Ensembl"/>
        </authorList>
    </citation>
    <scope>IDENTIFICATION</scope>
</reference>
<reference evidence="1 2" key="1">
    <citation type="submission" date="2018-10" db="EMBL/GenBank/DDBJ databases">
        <title>Improved assembly of the deer mouse Peromyscus maniculatus genome.</title>
        <authorList>
            <person name="Lassance J.-M."/>
            <person name="Hoekstra H.E."/>
        </authorList>
    </citation>
    <scope>NUCLEOTIDE SEQUENCE [LARGE SCALE GENOMIC DNA]</scope>
</reference>
<dbReference type="Proteomes" id="UP000694547">
    <property type="component" value="Chromosome 5"/>
</dbReference>
<reference evidence="1" key="2">
    <citation type="submission" date="2025-08" db="UniProtKB">
        <authorList>
            <consortium name="Ensembl"/>
        </authorList>
    </citation>
    <scope>IDENTIFICATION</scope>
</reference>
<dbReference type="Ensembl" id="ENSPEMT00000023903.2">
    <property type="protein sequence ID" value="ENSPEMP00000019562.1"/>
    <property type="gene ID" value="ENSPEMG00000017816.2"/>
</dbReference>
<name>A0A8C8TVS9_PERMB</name>
<sequence length="23" mass="2824">LWHMPCITEKCFILYLFVLKLVI</sequence>
<organism evidence="1 2">
    <name type="scientific">Peromyscus maniculatus bairdii</name>
    <name type="common">Prairie deer mouse</name>
    <dbReference type="NCBI Taxonomy" id="230844"/>
    <lineage>
        <taxon>Eukaryota</taxon>
        <taxon>Metazoa</taxon>
        <taxon>Chordata</taxon>
        <taxon>Craniata</taxon>
        <taxon>Vertebrata</taxon>
        <taxon>Euteleostomi</taxon>
        <taxon>Mammalia</taxon>
        <taxon>Eutheria</taxon>
        <taxon>Euarchontoglires</taxon>
        <taxon>Glires</taxon>
        <taxon>Rodentia</taxon>
        <taxon>Myomorpha</taxon>
        <taxon>Muroidea</taxon>
        <taxon>Cricetidae</taxon>
        <taxon>Neotominae</taxon>
        <taxon>Peromyscus</taxon>
    </lineage>
</organism>
<proteinExistence type="predicted"/>
<dbReference type="AlphaFoldDB" id="A0A8C8TVS9"/>
<evidence type="ECO:0000313" key="2">
    <source>
        <dbReference type="Proteomes" id="UP000694547"/>
    </source>
</evidence>
<evidence type="ECO:0000313" key="1">
    <source>
        <dbReference type="Ensembl" id="ENSPEMP00000019562.1"/>
    </source>
</evidence>
<protein>
    <submittedName>
        <fullName evidence="1">Predicted gene, 17364</fullName>
    </submittedName>
</protein>
<keyword evidence="2" id="KW-1185">Reference proteome</keyword>